<dbReference type="InterPro" id="IPR021326">
    <property type="entry name" value="DUF2931"/>
</dbReference>
<evidence type="ECO:0000313" key="2">
    <source>
        <dbReference type="Proteomes" id="UP000270185"/>
    </source>
</evidence>
<gene>
    <name evidence="1" type="ORF">EIB73_05415</name>
</gene>
<dbReference type="EMBL" id="CP034159">
    <property type="protein sequence ID" value="AZI32666.1"/>
    <property type="molecule type" value="Genomic_DNA"/>
</dbReference>
<evidence type="ECO:0000313" key="1">
    <source>
        <dbReference type="EMBL" id="AZI32666.1"/>
    </source>
</evidence>
<proteinExistence type="predicted"/>
<keyword evidence="2" id="KW-1185">Reference proteome</keyword>
<dbReference type="RefSeq" id="WP_125023388.1">
    <property type="nucleotide sequence ID" value="NZ_CP034159.1"/>
</dbReference>
<dbReference type="Proteomes" id="UP000270185">
    <property type="component" value="Chromosome"/>
</dbReference>
<dbReference type="AlphaFoldDB" id="A0A3G8XWU0"/>
<dbReference type="KEGG" id="ccas:EIB73_05415"/>
<protein>
    <submittedName>
        <fullName evidence="1">DUF2931 family protein</fullName>
    </submittedName>
</protein>
<name>A0A3G8XWU0_9FLAO</name>
<organism evidence="1 2">
    <name type="scientific">Kaistella carnis</name>
    <dbReference type="NCBI Taxonomy" id="1241979"/>
    <lineage>
        <taxon>Bacteria</taxon>
        <taxon>Pseudomonadati</taxon>
        <taxon>Bacteroidota</taxon>
        <taxon>Flavobacteriia</taxon>
        <taxon>Flavobacteriales</taxon>
        <taxon>Weeksellaceae</taxon>
        <taxon>Chryseobacterium group</taxon>
        <taxon>Kaistella</taxon>
    </lineage>
</organism>
<accession>A0A3G8XWU0</accession>
<sequence length="359" mass="41675">MEKENGMYIKLKIIFACFLFISVQACNKQDKMSRNENTKFSYSVTVSAPEDYPVEVHEGWLMDDQKKFICSMPKAGTEGGGWEYDGSKAGQGGSRIPYHLNLTYVAYAEKKFYTVDADLPVDKILEEFKKGFDVQGRKKVDGENPVVHDTYDTFTVGAAPGGVIVIWLSGNHNRVEICRLQAKEVFVDRNDFYDNAHERTQEGFFDKMFEIQLPDAAQEEIKEKGIPFGLWDNYRQRFKYRFVLQPYDDKDVILTNDIRFYNGEQRFYLRPNELAKGEYHLAAIPFSTYPMFTKYNTEILFDDKEMLSVFKELQSKHPNKPMDIIIIPTFMYTDFKLSVKCEDEIIPLTKYKVKGVWGG</sequence>
<dbReference type="Pfam" id="PF11153">
    <property type="entry name" value="DUF2931"/>
    <property type="match status" value="1"/>
</dbReference>
<reference evidence="2" key="1">
    <citation type="submission" date="2018-11" db="EMBL/GenBank/DDBJ databases">
        <title>Proposal to divide the Flavobacteriaceae and reorganize its genera based on Amino Acid Identity values calculated from whole genome sequences.</title>
        <authorList>
            <person name="Nicholson A.C."/>
            <person name="Gulvik C.A."/>
            <person name="Whitney A.M."/>
            <person name="Humrighouse B.W."/>
            <person name="Bell M."/>
            <person name="Holmes B."/>
            <person name="Steigerwalt A.G."/>
            <person name="Villarma A."/>
            <person name="Sheth M."/>
            <person name="Batra D."/>
            <person name="Pryor J."/>
            <person name="Bernardet J.-F."/>
            <person name="Hugo C."/>
            <person name="Kampfer P."/>
            <person name="Newman J.D."/>
            <person name="McQuiston J.R."/>
        </authorList>
    </citation>
    <scope>NUCLEOTIDE SEQUENCE [LARGE SCALE GENOMIC DNA]</scope>
    <source>
        <strain evidence="2">G0081</strain>
    </source>
</reference>
<dbReference type="OrthoDB" id="5702951at2"/>
<dbReference type="PROSITE" id="PS51257">
    <property type="entry name" value="PROKAR_LIPOPROTEIN"/>
    <property type="match status" value="1"/>
</dbReference>